<dbReference type="Gene3D" id="3.40.50.10610">
    <property type="entry name" value="ABC-type transport auxiliary lipoprotein component"/>
    <property type="match status" value="1"/>
</dbReference>
<dbReference type="AlphaFoldDB" id="A0A2I1NCD2"/>
<dbReference type="EMBL" id="PKHU01000001">
    <property type="protein sequence ID" value="PKZ30044.1"/>
    <property type="molecule type" value="Genomic_DNA"/>
</dbReference>
<comment type="caution">
    <text evidence="1">The sequence shown here is derived from an EMBL/GenBank/DDBJ whole genome shotgun (WGS) entry which is preliminary data.</text>
</comment>
<reference evidence="1 2" key="1">
    <citation type="submission" date="2017-12" db="EMBL/GenBank/DDBJ databases">
        <title>Phylogenetic diversity of female urinary microbiome.</title>
        <authorList>
            <person name="Thomas-White K."/>
            <person name="Wolfe A.J."/>
        </authorList>
    </citation>
    <scope>NUCLEOTIDE SEQUENCE [LARGE SCALE GENOMIC DNA]</scope>
    <source>
        <strain evidence="1 2">UMB0112</strain>
    </source>
</reference>
<name>A0A2I1NCD2_9BACT</name>
<protein>
    <recommendedName>
        <fullName evidence="3">Lipoprotein</fullName>
    </recommendedName>
</protein>
<proteinExistence type="predicted"/>
<organism evidence="1 2">
    <name type="scientific">Campylobacter ureolyticus</name>
    <dbReference type="NCBI Taxonomy" id="827"/>
    <lineage>
        <taxon>Bacteria</taxon>
        <taxon>Pseudomonadati</taxon>
        <taxon>Campylobacterota</taxon>
        <taxon>Epsilonproteobacteria</taxon>
        <taxon>Campylobacterales</taxon>
        <taxon>Campylobacteraceae</taxon>
        <taxon>Campylobacter</taxon>
    </lineage>
</organism>
<evidence type="ECO:0000313" key="2">
    <source>
        <dbReference type="Proteomes" id="UP000234639"/>
    </source>
</evidence>
<sequence length="221" mass="24031">MKNSIFITLILSFIFVGCAKKPEIYDYSAFLESKPKSILVVIPTNESVDIKASPAMLANATMPLAEAGYYVFPVALVNDTFKFNGVYDANDIKNIPLNKLQEIFGADSVLYINITKYGTSYAILNSQTTVEADVKLVDLKTAKTLWDKKVLVNNNSADGNQGLIGMLITAAIDQIANTIADSGYDMSVLASNSVFATDCNDCILKGPRSPSYGQDKQLTQN</sequence>
<evidence type="ECO:0008006" key="3">
    <source>
        <dbReference type="Google" id="ProtNLM"/>
    </source>
</evidence>
<gene>
    <name evidence="1" type="ORF">CYJ41_00975</name>
</gene>
<dbReference type="RefSeq" id="WP_101636526.1">
    <property type="nucleotide sequence ID" value="NZ_PKHU01000001.1"/>
</dbReference>
<dbReference type="Pfam" id="PF05643">
    <property type="entry name" value="GNA1162-like"/>
    <property type="match status" value="1"/>
</dbReference>
<dbReference type="Proteomes" id="UP000234639">
    <property type="component" value="Unassembled WGS sequence"/>
</dbReference>
<dbReference type="InterPro" id="IPR008517">
    <property type="entry name" value="GNA1162-like"/>
</dbReference>
<evidence type="ECO:0000313" key="1">
    <source>
        <dbReference type="EMBL" id="PKZ30044.1"/>
    </source>
</evidence>
<accession>A0A2I1NCD2</accession>
<dbReference type="PROSITE" id="PS51257">
    <property type="entry name" value="PROKAR_LIPOPROTEIN"/>
    <property type="match status" value="1"/>
</dbReference>